<dbReference type="EMBL" id="JAJVCZ030000006">
    <property type="protein sequence ID" value="KAL0258975.1"/>
    <property type="molecule type" value="Genomic_DNA"/>
</dbReference>
<keyword evidence="2" id="KW-0472">Membrane</keyword>
<keyword evidence="2" id="KW-0812">Transmembrane</keyword>
<dbReference type="RefSeq" id="XP_066632004.1">
    <property type="nucleotide sequence ID" value="XM_066777909.1"/>
</dbReference>
<evidence type="ECO:0000256" key="1">
    <source>
        <dbReference type="SAM" id="MobiDB-lite"/>
    </source>
</evidence>
<comment type="caution">
    <text evidence="3">The sequence shown here is derived from an EMBL/GenBank/DDBJ whole genome shotgun (WGS) entry which is preliminary data.</text>
</comment>
<keyword evidence="4" id="KW-1185">Reference proteome</keyword>
<evidence type="ECO:0000313" key="4">
    <source>
        <dbReference type="Proteomes" id="UP001430584"/>
    </source>
</evidence>
<reference evidence="3 4" key="1">
    <citation type="submission" date="2024-02" db="EMBL/GenBank/DDBJ databases">
        <title>De novo assembly and annotation of 12 fungi associated with fruit tree decline syndrome in Ontario, Canada.</title>
        <authorList>
            <person name="Sulman M."/>
            <person name="Ellouze W."/>
            <person name="Ilyukhin E."/>
        </authorList>
    </citation>
    <scope>NUCLEOTIDE SEQUENCE [LARGE SCALE GENOMIC DNA]</scope>
    <source>
        <strain evidence="3 4">FDS-637</strain>
    </source>
</reference>
<feature type="transmembrane region" description="Helical" evidence="2">
    <location>
        <begin position="104"/>
        <end position="131"/>
    </location>
</feature>
<feature type="compositionally biased region" description="Basic and acidic residues" evidence="1">
    <location>
        <begin position="219"/>
        <end position="231"/>
    </location>
</feature>
<keyword evidence="2" id="KW-1133">Transmembrane helix</keyword>
<sequence length="272" mass="29741">MDGGLQSPLPDNQWQTEVENWHNISLAALQEVAVLRATGPSKPDALQYLIPPNGTEQQNLCKNQASIPVLLPLQARFSAIRHPLTSPPSPEQKVYSRAHFNFSVFWLAFTLVLGTTIIILSYTLETLVCYLQRRFRRDTYARLEWATNDTLQLQRLANEELGIGVWTGCCDAVPVTTNASEHLAVLDASDPDHPRLKAPVRTFDELLAAAGAPPVAGEGHAEGDQGRREGDDGGEEETAGTSGMGSETAVVSKSDQSNSDDDDRATRAHKER</sequence>
<dbReference type="GeneID" id="92010565"/>
<evidence type="ECO:0000256" key="2">
    <source>
        <dbReference type="SAM" id="Phobius"/>
    </source>
</evidence>
<evidence type="ECO:0000313" key="3">
    <source>
        <dbReference type="EMBL" id="KAL0258975.1"/>
    </source>
</evidence>
<gene>
    <name evidence="3" type="ORF">SLS55_006480</name>
</gene>
<feature type="compositionally biased region" description="Low complexity" evidence="1">
    <location>
        <begin position="239"/>
        <end position="257"/>
    </location>
</feature>
<organism evidence="3 4">
    <name type="scientific">Diplodia seriata</name>
    <dbReference type="NCBI Taxonomy" id="420778"/>
    <lineage>
        <taxon>Eukaryota</taxon>
        <taxon>Fungi</taxon>
        <taxon>Dikarya</taxon>
        <taxon>Ascomycota</taxon>
        <taxon>Pezizomycotina</taxon>
        <taxon>Dothideomycetes</taxon>
        <taxon>Dothideomycetes incertae sedis</taxon>
        <taxon>Botryosphaeriales</taxon>
        <taxon>Botryosphaeriaceae</taxon>
        <taxon>Diplodia</taxon>
    </lineage>
</organism>
<proteinExistence type="predicted"/>
<name>A0ABR3CFK8_9PEZI</name>
<accession>A0ABR3CFK8</accession>
<protein>
    <submittedName>
        <fullName evidence="3">Uncharacterized protein</fullName>
    </submittedName>
</protein>
<feature type="region of interest" description="Disordered" evidence="1">
    <location>
        <begin position="212"/>
        <end position="272"/>
    </location>
</feature>
<dbReference type="Proteomes" id="UP001430584">
    <property type="component" value="Unassembled WGS sequence"/>
</dbReference>